<dbReference type="EMBL" id="MW822145">
    <property type="protein sequence ID" value="QWT30126.1"/>
    <property type="molecule type" value="Genomic_DNA"/>
</dbReference>
<name>A0A8F2IWN2_9CAUD</name>
<protein>
    <submittedName>
        <fullName evidence="1">Uncharacterized protein</fullName>
    </submittedName>
</protein>
<dbReference type="Proteomes" id="UP000683399">
    <property type="component" value="Segment"/>
</dbReference>
<sequence>MRDDGYTVTDSGIDEYGGVWVTAVGPNYAKARRLCAAHSRKNGYGQWVSAGATISPNSYEVRVRYHPGKR</sequence>
<accession>A0A8F2IWN2</accession>
<reference evidence="1 2" key="1">
    <citation type="submission" date="2021-03" db="EMBL/GenBank/DDBJ databases">
        <authorList>
            <person name="Alqahtani R."/>
            <person name="Behailu E."/>
            <person name="Cappabianca D.W."/>
            <person name="Csanadi-Schwartz K.M."/>
            <person name="Dalal A.S."/>
            <person name="Fahim M.S."/>
            <person name="Franklin J.M."/>
            <person name="Gluckman M.H."/>
            <person name="Levine C.J."/>
            <person name="Martin N."/>
            <person name="Milza N."/>
            <person name="Najmabadi R."/>
            <person name="Newman A.M."/>
            <person name="Pajunar M."/>
            <person name="Qalawee I."/>
            <person name="Rizvi A."/>
            <person name="Samuel A."/>
            <person name="Smith A."/>
            <person name="Swann F.E."/>
            <person name="Sweeney P."/>
            <person name="Torres N.R."/>
            <person name="Ventrone L."/>
            <person name="Ventura L."/>
            <person name="Wroe M."/>
            <person name="Acquaye N.A."/>
            <person name="Agnes T.J."/>
            <person name="Ahmed A."/>
            <person name="Ahmed S."/>
            <person name="Amodu B.A."/>
            <person name="Arefeayne N.F."/>
            <person name="Asamoah-Frimpong E.A."/>
            <person name="Attaran A."/>
            <person name="Barragan J.M."/>
            <person name="Baumgarten L.N."/>
            <person name="Berhane B."/>
            <person name="Beyene A."/>
            <person name="Bhattarai B."/>
            <person name="Biondokin D.V."/>
            <person name="Boone B.K."/>
            <person name="Burney S.Z."/>
            <person name="Cayanan J.T."/>
            <person name="Cesta G."/>
            <person name="Chang J."/>
            <person name="Chavez J."/>
            <person name="Chorbajian C."/>
            <person name="Christian S."/>
            <person name="Corns J.R."/>
            <person name="Corns N.R."/>
            <person name="Cowan J.T."/>
            <person name="Coyne C."/>
            <person name="Dadzie B."/>
            <person name="Datu D.V."/>
            <person name="Deng B.C."/>
            <person name="Der L."/>
            <person name="Dickerson K."/>
            <person name="Dozier E."/>
            <person name="Egbunine A.O."/>
            <person name="Farooq M."/>
            <person name="Fonge A.E."/>
            <person name="Ghomsi-Nono M.P."/>
            <person name="Giampietro H."/>
            <person name="Gunnison R.P."/>
            <person name="Han S.H."/>
            <person name="Hennigan A.J."/>
            <person name="Hong A.N."/>
            <person name="Ijomor E.C."/>
            <person name="Jalali A."/>
            <person name="Jamil T.Z."/>
            <person name="Jenkins C.R."/>
            <person name="Joseph M.A."/>
            <person name="Jowanowitch O.J."/>
            <person name="Kang D."/>
            <person name="Khan A."/>
            <person name="Khan Z.K."/>
            <person name="Kiewe T."/>
            <person name="Kjerulf A.B."/>
            <person name="Kolosey V."/>
            <person name="Kurup M."/>
            <person name="Lee V.H."/>
            <person name="Llontop-Maldonado V."/>
            <person name="Long P."/>
            <person name="Lu N."/>
            <person name="Majekodunmi A."/>
            <person name="Malik H.W."/>
            <person name="Marcellino S.C."/>
            <person name="Martinez L.A."/>
            <person name="Meher F.N."/>
            <person name="Michelin M.A."/>
            <person name="Mitchell K.G."/>
            <person name="Mullens W.J."/>
            <person name="Nwakama C."/>
            <person name="Nwosu F.T."/>
            <person name="Oboh E.C."/>
            <person name="Odujinrin O."/>
            <person name="Ogunsan O."/>
            <person name="O'Neill K."/>
            <person name="Oxlaj J.A."/>
            <person name="Patel A.K."/>
            <person name="Patel B.R."/>
            <person name="Pham Q."/>
            <person name="Porter J."/>
            <person name="Portes J."/>
            <person name="Prokopenko A."/>
            <person name="Quraishi M."/>
            <person name="Qureshi M."/>
            <person name="Rivera A."/>
            <person name="Rubalsky V."/>
            <person name="Saikali Y."/>
            <person name="Saqaf K."/>
            <person name="Saroya S.R."/>
            <person name="Seas A."/>
            <person name="Shadrick R.E."/>
            <person name="Sharda N."/>
            <person name="Sigindere M.T."/>
            <person name="Simbi V.G."/>
            <person name="Thuzar C."/>
            <person name="Tran K."/>
            <person name="Tran V.D."/>
            <person name="Trang W."/>
            <person name="Vaishnav N."/>
            <person name="Vuong K."/>
            <person name="Walker C."/>
            <person name="Wallace S.A."/>
            <person name="Warfield J.C."/>
            <person name="Wikina T."/>
            <person name="Wobbeking F.T."/>
            <person name="Worrent L.D."/>
            <person name="Yan T."/>
            <person name="Zehra A."/>
            <person name="Avazpour P."/>
            <person name="Kim F.M."/>
            <person name="Mason K."/>
            <person name="Nguyen D.A."/>
            <person name="Pettit S.M."/>
            <person name="Zhou O.J."/>
            <person name="Brissett D.L."/>
            <person name="Gualtieri C."/>
            <person name="Hufford T.M."/>
            <person name="Ko J.M."/>
            <person name="Novak J.K."/>
            <person name="Smith Z.M."/>
            <person name="Mayer-Bacon C."/>
            <person name="Erill I."/>
            <person name="Caruso S.M."/>
            <person name="Garlena R.A."/>
            <person name="Russell D.A."/>
            <person name="Pope W.H."/>
            <person name="Jacobs-Sera D."/>
            <person name="Hatfull G.F."/>
        </authorList>
    </citation>
    <scope>NUCLEOTIDE SEQUENCE [LARGE SCALE GENOMIC DNA]</scope>
</reference>
<dbReference type="GeneID" id="77927831"/>
<organism evidence="1 2">
    <name type="scientific">Streptomyces phage TunaTartare</name>
    <dbReference type="NCBI Taxonomy" id="2848887"/>
    <lineage>
        <taxon>Viruses</taxon>
        <taxon>Duplodnaviria</taxon>
        <taxon>Heunggongvirae</taxon>
        <taxon>Uroviricota</taxon>
        <taxon>Caudoviricetes</taxon>
        <taxon>Stanwilliamsviridae</taxon>
        <taxon>Loccivirinae</taxon>
        <taxon>Faustvirus</taxon>
        <taxon>Faustvirus tunatartare</taxon>
    </lineage>
</organism>
<gene>
    <name evidence="1" type="primary">264</name>
    <name evidence="1" type="ORF">SEA_TUNATARTARE_264</name>
</gene>
<dbReference type="RefSeq" id="YP_010652083.1">
    <property type="nucleotide sequence ID" value="NC_070784.1"/>
</dbReference>
<keyword evidence="2" id="KW-1185">Reference proteome</keyword>
<dbReference type="KEGG" id="vg:77927831"/>
<evidence type="ECO:0000313" key="1">
    <source>
        <dbReference type="EMBL" id="QWT30126.1"/>
    </source>
</evidence>
<evidence type="ECO:0000313" key="2">
    <source>
        <dbReference type="Proteomes" id="UP000683399"/>
    </source>
</evidence>
<proteinExistence type="predicted"/>